<evidence type="ECO:0000256" key="6">
    <source>
        <dbReference type="HAMAP-Rule" id="MF_00978"/>
    </source>
</evidence>
<comment type="caution">
    <text evidence="8">The sequence shown here is derived from an EMBL/GenBank/DDBJ whole genome shotgun (WGS) entry which is preliminary data.</text>
</comment>
<dbReference type="Proteomes" id="UP000315901">
    <property type="component" value="Unassembled WGS sequence"/>
</dbReference>
<dbReference type="EMBL" id="VFRR01000021">
    <property type="protein sequence ID" value="TPE50030.1"/>
    <property type="molecule type" value="Genomic_DNA"/>
</dbReference>
<dbReference type="Pfam" id="PF03099">
    <property type="entry name" value="BPL_LplA_LipB"/>
    <property type="match status" value="1"/>
</dbReference>
<dbReference type="CDD" id="cd16442">
    <property type="entry name" value="BPL"/>
    <property type="match status" value="1"/>
</dbReference>
<keyword evidence="6" id="KW-0238">DNA-binding</keyword>
<gene>
    <name evidence="6" type="primary">birA</name>
    <name evidence="8" type="ORF">FJM67_11185</name>
</gene>
<dbReference type="GO" id="GO:0005524">
    <property type="term" value="F:ATP binding"/>
    <property type="evidence" value="ECO:0007669"/>
    <property type="project" value="UniProtKB-UniRule"/>
</dbReference>
<dbReference type="GO" id="GO:0003677">
    <property type="term" value="F:DNA binding"/>
    <property type="evidence" value="ECO:0007669"/>
    <property type="project" value="UniProtKB-UniRule"/>
</dbReference>
<dbReference type="SUPFAM" id="SSF50037">
    <property type="entry name" value="C-terminal domain of transcriptional repressors"/>
    <property type="match status" value="1"/>
</dbReference>
<dbReference type="CDD" id="cd00090">
    <property type="entry name" value="HTH_ARSR"/>
    <property type="match status" value="1"/>
</dbReference>
<dbReference type="PANTHER" id="PTHR12835">
    <property type="entry name" value="BIOTIN PROTEIN LIGASE"/>
    <property type="match status" value="1"/>
</dbReference>
<feature type="binding site" evidence="6">
    <location>
        <position position="180"/>
    </location>
    <ligand>
        <name>biotin</name>
        <dbReference type="ChEBI" id="CHEBI:57586"/>
    </ligand>
</feature>
<name>A0A501WNX1_9GAMM</name>
<dbReference type="InterPro" id="IPR008988">
    <property type="entry name" value="Transcriptional_repressor_C"/>
</dbReference>
<comment type="caution">
    <text evidence="6">Lacks conserved residue(s) required for the propagation of feature annotation.</text>
</comment>
<dbReference type="Gene3D" id="1.10.10.10">
    <property type="entry name" value="Winged helix-like DNA-binding domain superfamily/Winged helix DNA-binding domain"/>
    <property type="match status" value="1"/>
</dbReference>
<keyword evidence="3 6" id="KW-0067">ATP-binding</keyword>
<dbReference type="SUPFAM" id="SSF46785">
    <property type="entry name" value="Winged helix' DNA-binding domain"/>
    <property type="match status" value="1"/>
</dbReference>
<evidence type="ECO:0000313" key="8">
    <source>
        <dbReference type="EMBL" id="TPE50030.1"/>
    </source>
</evidence>
<dbReference type="NCBIfam" id="TIGR00121">
    <property type="entry name" value="birA_ligase"/>
    <property type="match status" value="1"/>
</dbReference>
<dbReference type="EC" id="6.3.4.15" evidence="6"/>
<dbReference type="Pfam" id="PF02237">
    <property type="entry name" value="BPL_C"/>
    <property type="match status" value="1"/>
</dbReference>
<dbReference type="InterPro" id="IPR045864">
    <property type="entry name" value="aa-tRNA-synth_II/BPL/LPL"/>
</dbReference>
<evidence type="ECO:0000259" key="7">
    <source>
        <dbReference type="PROSITE" id="PS51733"/>
    </source>
</evidence>
<evidence type="ECO:0000313" key="9">
    <source>
        <dbReference type="Proteomes" id="UP000315901"/>
    </source>
</evidence>
<keyword evidence="6" id="KW-0678">Repressor</keyword>
<dbReference type="GO" id="GO:0004077">
    <property type="term" value="F:biotin--[biotin carboxyl-carrier protein] ligase activity"/>
    <property type="evidence" value="ECO:0007669"/>
    <property type="project" value="UniProtKB-UniRule"/>
</dbReference>
<comment type="function">
    <text evidence="6">Acts both as a biotin--[acetyl-CoA-carboxylase] ligase and a biotin-operon repressor. In the presence of ATP, BirA activates biotin to form the BirA-biotinyl-5'-adenylate (BirA-bio-5'-AMP or holoBirA) complex. HoloBirA can either transfer the biotinyl moiety to the biotin carboxyl carrier protein (BCCP) subunit of acetyl-CoA carboxylase, or bind to the biotin operator site and inhibit transcription of the operon.</text>
</comment>
<dbReference type="InterPro" id="IPR036390">
    <property type="entry name" value="WH_DNA-bd_sf"/>
</dbReference>
<dbReference type="HAMAP" id="MF_00978">
    <property type="entry name" value="Bifunct_BirA"/>
    <property type="match status" value="1"/>
</dbReference>
<comment type="similarity">
    <text evidence="6">Belongs to the biotin--protein ligase family.</text>
</comment>
<keyword evidence="2 6" id="KW-0547">Nucleotide-binding</keyword>
<dbReference type="InterPro" id="IPR003142">
    <property type="entry name" value="BPL_C"/>
</dbReference>
<dbReference type="GO" id="GO:0005737">
    <property type="term" value="C:cytoplasm"/>
    <property type="evidence" value="ECO:0007669"/>
    <property type="project" value="TreeGrafter"/>
</dbReference>
<dbReference type="InterPro" id="IPR030855">
    <property type="entry name" value="Bifunct_BirA"/>
</dbReference>
<dbReference type="PANTHER" id="PTHR12835:SF5">
    <property type="entry name" value="BIOTIN--PROTEIN LIGASE"/>
    <property type="match status" value="1"/>
</dbReference>
<keyword evidence="1 6" id="KW-0436">Ligase</keyword>
<dbReference type="InterPro" id="IPR019885">
    <property type="entry name" value="Tscrpt_reg_HTH_AsnC-type_CS"/>
</dbReference>
<feature type="domain" description="BPL/LPL catalytic" evidence="7">
    <location>
        <begin position="60"/>
        <end position="251"/>
    </location>
</feature>
<keyword evidence="6" id="KW-0804">Transcription</keyword>
<dbReference type="RefSeq" id="WP_140589325.1">
    <property type="nucleotide sequence ID" value="NZ_VFRR01000021.1"/>
</dbReference>
<dbReference type="GO" id="GO:0006355">
    <property type="term" value="P:regulation of DNA-templated transcription"/>
    <property type="evidence" value="ECO:0007669"/>
    <property type="project" value="UniProtKB-UniRule"/>
</dbReference>
<dbReference type="SUPFAM" id="SSF55681">
    <property type="entry name" value="Class II aaRS and biotin synthetases"/>
    <property type="match status" value="1"/>
</dbReference>
<dbReference type="InterPro" id="IPR036388">
    <property type="entry name" value="WH-like_DNA-bd_sf"/>
</dbReference>
<dbReference type="InterPro" id="IPR004143">
    <property type="entry name" value="BPL_LPL_catalytic"/>
</dbReference>
<organism evidence="8 9">
    <name type="scientific">Maribrevibacterium harenarium</name>
    <dbReference type="NCBI Taxonomy" id="2589817"/>
    <lineage>
        <taxon>Bacteria</taxon>
        <taxon>Pseudomonadati</taxon>
        <taxon>Pseudomonadota</taxon>
        <taxon>Gammaproteobacteria</taxon>
        <taxon>Oceanospirillales</taxon>
        <taxon>Oceanospirillaceae</taxon>
        <taxon>Maribrevibacterium</taxon>
    </lineage>
</organism>
<comment type="catalytic activity">
    <reaction evidence="5 6">
        <text>biotin + L-lysyl-[protein] + ATP = N(6)-biotinyl-L-lysyl-[protein] + AMP + diphosphate + H(+)</text>
        <dbReference type="Rhea" id="RHEA:11756"/>
        <dbReference type="Rhea" id="RHEA-COMP:9752"/>
        <dbReference type="Rhea" id="RHEA-COMP:10505"/>
        <dbReference type="ChEBI" id="CHEBI:15378"/>
        <dbReference type="ChEBI" id="CHEBI:29969"/>
        <dbReference type="ChEBI" id="CHEBI:30616"/>
        <dbReference type="ChEBI" id="CHEBI:33019"/>
        <dbReference type="ChEBI" id="CHEBI:57586"/>
        <dbReference type="ChEBI" id="CHEBI:83144"/>
        <dbReference type="ChEBI" id="CHEBI:456215"/>
        <dbReference type="EC" id="6.3.4.15"/>
    </reaction>
</comment>
<dbReference type="PROSITE" id="PS00519">
    <property type="entry name" value="HTH_ASNC_1"/>
    <property type="match status" value="1"/>
</dbReference>
<dbReference type="InterPro" id="IPR004408">
    <property type="entry name" value="Biotin_CoA_COase_ligase"/>
</dbReference>
<sequence length="318" mass="35344">MRDLLVLLGDGKFHSGEELGECLGMTRAAVWKRLKKLEEKGVRIHSVKGKGYRIPDPITLLNEHKIRSYGISPHIDIAIPFEVDSTNDRLKQRINDKKPLPALVVTERQTNGKGRRGRVWESGVARNITLSFGWQFQVSPVALEGLSLAVGVCVARVLQRLGIQDPGLKWPNDLLLDGKKVCGVLVEMVADQDACNIIIGIGLNLSMAPEFMQSVHQPWTDLASRLAVLPDRNEVIALLTLELIEMCRLFEKGDGMASYRSQWQQFDILIDQSVTVTSAERHQYGTARGIDVRGGLVLELEDGQLVTLHGGEISVRKQ</sequence>
<dbReference type="AlphaFoldDB" id="A0A501WNX1"/>
<dbReference type="Gene3D" id="3.30.930.10">
    <property type="entry name" value="Bira Bifunctional Protein, Domain 2"/>
    <property type="match status" value="1"/>
</dbReference>
<proteinExistence type="inferred from homology"/>
<accession>A0A501WNX1</accession>
<dbReference type="InterPro" id="IPR013196">
    <property type="entry name" value="HTH_11"/>
</dbReference>
<keyword evidence="6" id="KW-0805">Transcription regulation</keyword>
<evidence type="ECO:0000256" key="1">
    <source>
        <dbReference type="ARBA" id="ARBA00022598"/>
    </source>
</evidence>
<reference evidence="8 9" key="1">
    <citation type="submission" date="2019-06" db="EMBL/GenBank/DDBJ databases">
        <title>A novel bacterium of genus Marinomonas, isolated from coastal sand.</title>
        <authorList>
            <person name="Huang H."/>
            <person name="Mo K."/>
            <person name="Hu Y."/>
        </authorList>
    </citation>
    <scope>NUCLEOTIDE SEQUENCE [LARGE SCALE GENOMIC DNA]</scope>
    <source>
        <strain evidence="8 9">HB171799</strain>
    </source>
</reference>
<protein>
    <recommendedName>
        <fullName evidence="6">Bifunctional ligase/repressor BirA</fullName>
    </recommendedName>
    <alternativeName>
        <fullName evidence="6">Biotin operon repressor</fullName>
    </alternativeName>
    <alternativeName>
        <fullName evidence="6">Biotin--[acetyl-CoA-carboxylase] ligase</fullName>
        <ecNumber evidence="6">6.3.4.15</ecNumber>
    </alternativeName>
    <alternativeName>
        <fullName evidence="6">Biotin--protein ligase</fullName>
    </alternativeName>
    <alternativeName>
        <fullName evidence="6">Biotin-[acetyl-CoA carboxylase] synthetase</fullName>
    </alternativeName>
</protein>
<feature type="DNA-binding region" description="H-T-H motif" evidence="6">
    <location>
        <begin position="16"/>
        <end position="35"/>
    </location>
</feature>
<keyword evidence="4 6" id="KW-0092">Biotin</keyword>
<dbReference type="Pfam" id="PF08279">
    <property type="entry name" value="HTH_11"/>
    <property type="match status" value="1"/>
</dbReference>
<evidence type="ECO:0000256" key="5">
    <source>
        <dbReference type="ARBA" id="ARBA00047846"/>
    </source>
</evidence>
<dbReference type="OrthoDB" id="9807064at2"/>
<evidence type="ECO:0000256" key="4">
    <source>
        <dbReference type="ARBA" id="ARBA00023267"/>
    </source>
</evidence>
<feature type="binding site" evidence="6">
    <location>
        <position position="109"/>
    </location>
    <ligand>
        <name>biotin</name>
        <dbReference type="ChEBI" id="CHEBI:57586"/>
    </ligand>
</feature>
<evidence type="ECO:0000256" key="2">
    <source>
        <dbReference type="ARBA" id="ARBA00022741"/>
    </source>
</evidence>
<dbReference type="PROSITE" id="PS51733">
    <property type="entry name" value="BPL_LPL_CATALYTIC"/>
    <property type="match status" value="1"/>
</dbReference>
<dbReference type="Gene3D" id="2.30.30.100">
    <property type="match status" value="1"/>
</dbReference>
<dbReference type="InterPro" id="IPR011991">
    <property type="entry name" value="ArsR-like_HTH"/>
</dbReference>
<feature type="binding site" evidence="6">
    <location>
        <begin position="85"/>
        <end position="87"/>
    </location>
    <ligand>
        <name>biotin</name>
        <dbReference type="ChEBI" id="CHEBI:57586"/>
    </ligand>
</feature>
<evidence type="ECO:0000256" key="3">
    <source>
        <dbReference type="ARBA" id="ARBA00022840"/>
    </source>
</evidence>
<keyword evidence="9" id="KW-1185">Reference proteome</keyword>